<dbReference type="InterPro" id="IPR036162">
    <property type="entry name" value="Resolvase-like_N_sf"/>
</dbReference>
<dbReference type="Pfam" id="PF07508">
    <property type="entry name" value="Recombinase"/>
    <property type="match status" value="1"/>
</dbReference>
<dbReference type="EMBL" id="WWCS01000004">
    <property type="protein sequence ID" value="MYN39186.1"/>
    <property type="molecule type" value="Genomic_DNA"/>
</dbReference>
<keyword evidence="6" id="KW-1185">Reference proteome</keyword>
<dbReference type="SUPFAM" id="SSF53041">
    <property type="entry name" value="Resolvase-like"/>
    <property type="match status" value="1"/>
</dbReference>
<keyword evidence="2" id="KW-0233">DNA recombination</keyword>
<gene>
    <name evidence="5" type="ORF">GTP55_07360</name>
</gene>
<proteinExistence type="predicted"/>
<keyword evidence="1" id="KW-0238">DNA-binding</keyword>
<evidence type="ECO:0000313" key="5">
    <source>
        <dbReference type="EMBL" id="MYN39186.1"/>
    </source>
</evidence>
<dbReference type="RefSeq" id="WP_161044302.1">
    <property type="nucleotide sequence ID" value="NZ_WWCS01000004.1"/>
</dbReference>
<dbReference type="Gene3D" id="3.40.50.1390">
    <property type="entry name" value="Resolvase, N-terminal catalytic domain"/>
    <property type="match status" value="1"/>
</dbReference>
<dbReference type="SMART" id="SM00857">
    <property type="entry name" value="Resolvase"/>
    <property type="match status" value="1"/>
</dbReference>
<dbReference type="Proteomes" id="UP000466332">
    <property type="component" value="Unassembled WGS sequence"/>
</dbReference>
<evidence type="ECO:0000256" key="1">
    <source>
        <dbReference type="ARBA" id="ARBA00023125"/>
    </source>
</evidence>
<feature type="domain" description="Recombinase" evidence="4">
    <location>
        <begin position="176"/>
        <end position="292"/>
    </location>
</feature>
<evidence type="ECO:0000313" key="6">
    <source>
        <dbReference type="Proteomes" id="UP000466332"/>
    </source>
</evidence>
<evidence type="ECO:0000256" key="2">
    <source>
        <dbReference type="ARBA" id="ARBA00023172"/>
    </source>
</evidence>
<dbReference type="InterPro" id="IPR050639">
    <property type="entry name" value="SSR_resolvase"/>
</dbReference>
<reference evidence="5 6" key="1">
    <citation type="submission" date="2019-12" db="EMBL/GenBank/DDBJ databases">
        <title>Novel species isolated from a subtropical stream in China.</title>
        <authorList>
            <person name="Lu H."/>
        </authorList>
    </citation>
    <scope>NUCLEOTIDE SEQUENCE [LARGE SCALE GENOMIC DNA]</scope>
    <source>
        <strain evidence="5 6">FT109W</strain>
    </source>
</reference>
<evidence type="ECO:0000259" key="3">
    <source>
        <dbReference type="PROSITE" id="PS51736"/>
    </source>
</evidence>
<dbReference type="CDD" id="cd00338">
    <property type="entry name" value="Ser_Recombinase"/>
    <property type="match status" value="1"/>
</dbReference>
<evidence type="ECO:0000259" key="4">
    <source>
        <dbReference type="PROSITE" id="PS51737"/>
    </source>
</evidence>
<dbReference type="PANTHER" id="PTHR30461">
    <property type="entry name" value="DNA-INVERTASE FROM LAMBDOID PROPHAGE"/>
    <property type="match status" value="1"/>
</dbReference>
<dbReference type="PROSITE" id="PS51736">
    <property type="entry name" value="RECOMBINASES_3"/>
    <property type="match status" value="1"/>
</dbReference>
<dbReference type="InterPro" id="IPR011109">
    <property type="entry name" value="DNA_bind_recombinase_dom"/>
</dbReference>
<protein>
    <submittedName>
        <fullName evidence="5">Recombinase family protein</fullName>
    </submittedName>
</protein>
<dbReference type="PANTHER" id="PTHR30461:SF2">
    <property type="entry name" value="SERINE RECOMBINASE PINE-RELATED"/>
    <property type="match status" value="1"/>
</dbReference>
<feature type="domain" description="Resolvase/invertase-type recombinase catalytic" evidence="3">
    <location>
        <begin position="3"/>
        <end position="164"/>
    </location>
</feature>
<sequence>MPVAYSYIRFSTVEQIKGDSLRRQTTASAQYAAANGLELDSSLNAQDLGVSAFSGANFESGALGKFITAIDEGRVARGSYLLVESLDRLSRLPVPDALAIFQAIIGRGVVIVTLTDMAVYSQERLKTDWTPLLIALVSMSRAHEESAVKSQRVKAAWDAKKERVKKNKEVMSTRCPWWLKPSDDKTKYEIIEANAETVRLMYALSKDGMGSWSISRYLNALEIPTPQHSQRWQNSTVQFNLRNIATIGILQMDQDHNGRTTTNTFVEGYYPPIIDKTLFYEVQAGKAERRRLPASGGGRAGQCHNIFKGTAKCGYCGSPMHIRRKPGINTGFLYCAKSLQSASCVGVSYNVRQLEAEFINFTRELDLKQVLGDGAGKGSVQAKKSELAACAGELEATEAKFNNLLKAVELGGDVSMLVQRMREMEYATVELRKRNHALKAELESLINVEQIESSSYENMNALMEQLESKSTGLDEKLRLRFRMLTEVQRIVKRLDLFPGGLWHSIDKLDAMAAGLREAGYDEERIEDYISSLPTKPNRDERYFVASMRNGMFRMVKAGDVIEVDTEWTSKALELLKTRREFANEQ</sequence>
<accession>A0ABW9WEA5</accession>
<dbReference type="Gene3D" id="3.90.1750.20">
    <property type="entry name" value="Putative Large Serine Recombinase, Chain B, Domain 2"/>
    <property type="match status" value="1"/>
</dbReference>
<dbReference type="InterPro" id="IPR006119">
    <property type="entry name" value="Resolv_N"/>
</dbReference>
<dbReference type="InterPro" id="IPR038109">
    <property type="entry name" value="DNA_bind_recomb_sf"/>
</dbReference>
<dbReference type="PROSITE" id="PS51737">
    <property type="entry name" value="RECOMBINASE_DNA_BIND"/>
    <property type="match status" value="1"/>
</dbReference>
<comment type="caution">
    <text evidence="5">The sequence shown here is derived from an EMBL/GenBank/DDBJ whole genome shotgun (WGS) entry which is preliminary data.</text>
</comment>
<dbReference type="Pfam" id="PF13408">
    <property type="entry name" value="Zn_ribbon_recom"/>
    <property type="match status" value="1"/>
</dbReference>
<dbReference type="InterPro" id="IPR025827">
    <property type="entry name" value="Zn_ribbon_recom_dom"/>
</dbReference>
<dbReference type="Pfam" id="PF00239">
    <property type="entry name" value="Resolvase"/>
    <property type="match status" value="1"/>
</dbReference>
<name>A0ABW9WEA5_9BURK</name>
<organism evidence="5 6">
    <name type="scientific">Duganella margarita</name>
    <dbReference type="NCBI Taxonomy" id="2692170"/>
    <lineage>
        <taxon>Bacteria</taxon>
        <taxon>Pseudomonadati</taxon>
        <taxon>Pseudomonadota</taxon>
        <taxon>Betaproteobacteria</taxon>
        <taxon>Burkholderiales</taxon>
        <taxon>Oxalobacteraceae</taxon>
        <taxon>Telluria group</taxon>
        <taxon>Duganella</taxon>
    </lineage>
</organism>